<proteinExistence type="predicted"/>
<name>A0A0N4X0M5_HAEPC</name>
<sequence length="33" mass="3910">LVLSFLLELFFSLLLVLIELSCRLRKTDRFDPV</sequence>
<reference evidence="1" key="1">
    <citation type="submission" date="2017-02" db="UniProtKB">
        <authorList>
            <consortium name="WormBaseParasite"/>
        </authorList>
    </citation>
    <scope>IDENTIFICATION</scope>
</reference>
<accession>A0A0N4X0M5</accession>
<protein>
    <submittedName>
        <fullName evidence="1">Transmembrane protein</fullName>
    </submittedName>
</protein>
<evidence type="ECO:0000313" key="1">
    <source>
        <dbReference type="WBParaSite" id="HPLM_0001781901-mRNA-1"/>
    </source>
</evidence>
<organism evidence="1">
    <name type="scientific">Haemonchus placei</name>
    <name type="common">Barber's pole worm</name>
    <dbReference type="NCBI Taxonomy" id="6290"/>
    <lineage>
        <taxon>Eukaryota</taxon>
        <taxon>Metazoa</taxon>
        <taxon>Ecdysozoa</taxon>
        <taxon>Nematoda</taxon>
        <taxon>Chromadorea</taxon>
        <taxon>Rhabditida</taxon>
        <taxon>Rhabditina</taxon>
        <taxon>Rhabditomorpha</taxon>
        <taxon>Strongyloidea</taxon>
        <taxon>Trichostrongylidae</taxon>
        <taxon>Haemonchus</taxon>
    </lineage>
</organism>
<dbReference type="WBParaSite" id="HPLM_0001781901-mRNA-1">
    <property type="protein sequence ID" value="HPLM_0001781901-mRNA-1"/>
    <property type="gene ID" value="HPLM_0001781901"/>
</dbReference>
<dbReference type="AlphaFoldDB" id="A0A0N4X0M5"/>